<feature type="binding site" evidence="1">
    <location>
        <position position="58"/>
    </location>
    <ligand>
        <name>substrate</name>
    </ligand>
</feature>
<feature type="binding site" evidence="1">
    <location>
        <position position="80"/>
    </location>
    <ligand>
        <name>Mg(2+)</name>
        <dbReference type="ChEBI" id="CHEBI:18420"/>
        <label>3</label>
    </ligand>
</feature>
<dbReference type="PIRSF" id="PIRSF005303">
    <property type="entry name" value="Thiam_monoph_kin"/>
    <property type="match status" value="1"/>
</dbReference>
<feature type="binding site" evidence="1">
    <location>
        <position position="80"/>
    </location>
    <ligand>
        <name>Mg(2+)</name>
        <dbReference type="ChEBI" id="CHEBI:18420"/>
        <label>2</label>
    </ligand>
</feature>
<feature type="binding site" evidence="1">
    <location>
        <position position="80"/>
    </location>
    <ligand>
        <name>Mg(2+)</name>
        <dbReference type="ChEBI" id="CHEBI:18420"/>
        <label>4</label>
    </ligand>
</feature>
<dbReference type="HAMAP" id="MF_02128">
    <property type="entry name" value="TMP_kinase"/>
    <property type="match status" value="1"/>
</dbReference>
<dbReference type="PANTHER" id="PTHR30270">
    <property type="entry name" value="THIAMINE-MONOPHOSPHATE KINASE"/>
    <property type="match status" value="1"/>
</dbReference>
<keyword evidence="1" id="KW-0784">Thiamine biosynthesis</keyword>
<evidence type="ECO:0000259" key="4">
    <source>
        <dbReference type="Pfam" id="PF02769"/>
    </source>
</evidence>
<dbReference type="RefSeq" id="WP_343921503.1">
    <property type="nucleotide sequence ID" value="NZ_BAAAKK010000006.1"/>
</dbReference>
<evidence type="ECO:0000256" key="1">
    <source>
        <dbReference type="HAMAP-Rule" id="MF_02128"/>
    </source>
</evidence>
<feature type="compositionally biased region" description="Basic and acidic residues" evidence="2">
    <location>
        <begin position="325"/>
        <end position="336"/>
    </location>
</feature>
<keyword evidence="1" id="KW-0547">Nucleotide-binding</keyword>
<dbReference type="Gene3D" id="3.90.650.10">
    <property type="entry name" value="PurM-like C-terminal domain"/>
    <property type="match status" value="1"/>
</dbReference>
<dbReference type="EMBL" id="BAAAKK010000006">
    <property type="protein sequence ID" value="GAA1426533.1"/>
    <property type="molecule type" value="Genomic_DNA"/>
</dbReference>
<evidence type="ECO:0000313" key="5">
    <source>
        <dbReference type="EMBL" id="GAA1426533.1"/>
    </source>
</evidence>
<feature type="binding site" evidence="1">
    <location>
        <position position="51"/>
    </location>
    <ligand>
        <name>Mg(2+)</name>
        <dbReference type="ChEBI" id="CHEBI:18420"/>
        <label>2</label>
    </ligand>
</feature>
<reference evidence="5 6" key="1">
    <citation type="journal article" date="2019" name="Int. J. Syst. Evol. Microbiol.">
        <title>The Global Catalogue of Microorganisms (GCM) 10K type strain sequencing project: providing services to taxonomists for standard genome sequencing and annotation.</title>
        <authorList>
            <consortium name="The Broad Institute Genomics Platform"/>
            <consortium name="The Broad Institute Genome Sequencing Center for Infectious Disease"/>
            <person name="Wu L."/>
            <person name="Ma J."/>
        </authorList>
    </citation>
    <scope>NUCLEOTIDE SEQUENCE [LARGE SCALE GENOMIC DNA]</scope>
    <source>
        <strain evidence="5 6">JCM 12398</strain>
    </source>
</reference>
<feature type="domain" description="PurM-like C-terminal" evidence="4">
    <location>
        <begin position="160"/>
        <end position="291"/>
    </location>
</feature>
<dbReference type="NCBIfam" id="TIGR01379">
    <property type="entry name" value="thiL"/>
    <property type="match status" value="1"/>
</dbReference>
<keyword evidence="1" id="KW-0067">ATP-binding</keyword>
<feature type="binding site" evidence="1">
    <location>
        <position position="330"/>
    </location>
    <ligand>
        <name>substrate</name>
    </ligand>
</feature>
<evidence type="ECO:0000313" key="6">
    <source>
        <dbReference type="Proteomes" id="UP001501266"/>
    </source>
</evidence>
<feature type="binding site" evidence="1">
    <location>
        <position position="35"/>
    </location>
    <ligand>
        <name>Mg(2+)</name>
        <dbReference type="ChEBI" id="CHEBI:18420"/>
        <label>3</label>
    </ligand>
</feature>
<keyword evidence="1" id="KW-0808">Transferase</keyword>
<comment type="miscellaneous">
    <text evidence="1">Reaction mechanism of ThiL seems to utilize a direct, inline transfer of the gamma-phosphate of ATP to TMP rather than a phosphorylated enzyme intermediate.</text>
</comment>
<keyword evidence="1" id="KW-0479">Metal-binding</keyword>
<feature type="binding site" evidence="1">
    <location>
        <position position="237"/>
    </location>
    <ligand>
        <name>Mg(2+)</name>
        <dbReference type="ChEBI" id="CHEBI:18420"/>
        <label>5</label>
    </ligand>
</feature>
<dbReference type="InterPro" id="IPR006283">
    <property type="entry name" value="ThiL-like"/>
</dbReference>
<proteinExistence type="inferred from homology"/>
<keyword evidence="1" id="KW-0460">Magnesium</keyword>
<dbReference type="GO" id="GO:0016301">
    <property type="term" value="F:kinase activity"/>
    <property type="evidence" value="ECO:0007669"/>
    <property type="project" value="UniProtKB-KW"/>
</dbReference>
<gene>
    <name evidence="1" type="primary">thiL</name>
    <name evidence="5" type="ORF">GCM10009640_27910</name>
</gene>
<comment type="catalytic activity">
    <reaction evidence="1">
        <text>thiamine phosphate + ATP = thiamine diphosphate + ADP</text>
        <dbReference type="Rhea" id="RHEA:15913"/>
        <dbReference type="ChEBI" id="CHEBI:30616"/>
        <dbReference type="ChEBI" id="CHEBI:37575"/>
        <dbReference type="ChEBI" id="CHEBI:58937"/>
        <dbReference type="ChEBI" id="CHEBI:456216"/>
        <dbReference type="EC" id="2.7.4.16"/>
    </reaction>
</comment>
<feature type="binding site" evidence="1">
    <location>
        <position position="278"/>
    </location>
    <ligand>
        <name>substrate</name>
    </ligand>
</feature>
<feature type="binding site" evidence="1">
    <location>
        <position position="234"/>
    </location>
    <ligand>
        <name>Mg(2+)</name>
        <dbReference type="ChEBI" id="CHEBI:18420"/>
        <label>3</label>
    </ligand>
</feature>
<feature type="domain" description="PurM-like N-terminal" evidence="3">
    <location>
        <begin position="33"/>
        <end position="145"/>
    </location>
</feature>
<organism evidence="5 6">
    <name type="scientific">Agrococcus citreus</name>
    <dbReference type="NCBI Taxonomy" id="84643"/>
    <lineage>
        <taxon>Bacteria</taxon>
        <taxon>Bacillati</taxon>
        <taxon>Actinomycetota</taxon>
        <taxon>Actinomycetes</taxon>
        <taxon>Micrococcales</taxon>
        <taxon>Microbacteriaceae</taxon>
        <taxon>Agrococcus</taxon>
    </lineage>
</organism>
<comment type="similarity">
    <text evidence="1">Belongs to the thiamine-monophosphate kinase family.</text>
</comment>
<feature type="binding site" evidence="1">
    <location>
        <position position="49"/>
    </location>
    <ligand>
        <name>Mg(2+)</name>
        <dbReference type="ChEBI" id="CHEBI:18420"/>
        <label>4</label>
    </ligand>
</feature>
<name>A0ABN1Z1S6_9MICO</name>
<comment type="caution">
    <text evidence="5">The sequence shown here is derived from an EMBL/GenBank/DDBJ whole genome shotgun (WGS) entry which is preliminary data.</text>
</comment>
<feature type="binding site" evidence="1">
    <location>
        <position position="130"/>
    </location>
    <ligand>
        <name>Mg(2+)</name>
        <dbReference type="ChEBI" id="CHEBI:18420"/>
        <label>1</label>
    </ligand>
</feature>
<dbReference type="EC" id="2.7.4.16" evidence="1"/>
<dbReference type="Proteomes" id="UP001501266">
    <property type="component" value="Unassembled WGS sequence"/>
</dbReference>
<dbReference type="InterPro" id="IPR010918">
    <property type="entry name" value="PurM-like_C_dom"/>
</dbReference>
<evidence type="ECO:0000259" key="3">
    <source>
        <dbReference type="Pfam" id="PF00586"/>
    </source>
</evidence>
<keyword evidence="6" id="KW-1185">Reference proteome</keyword>
<accession>A0ABN1Z1S6</accession>
<evidence type="ECO:0000256" key="2">
    <source>
        <dbReference type="SAM" id="MobiDB-lite"/>
    </source>
</evidence>
<dbReference type="Pfam" id="PF00586">
    <property type="entry name" value="AIRS"/>
    <property type="match status" value="1"/>
</dbReference>
<comment type="caution">
    <text evidence="1">Lacks conserved residue(s) required for the propagation of feature annotation.</text>
</comment>
<dbReference type="PANTHER" id="PTHR30270:SF0">
    <property type="entry name" value="THIAMINE-MONOPHOSPHATE KINASE"/>
    <property type="match status" value="1"/>
</dbReference>
<dbReference type="InterPro" id="IPR036921">
    <property type="entry name" value="PurM-like_N_sf"/>
</dbReference>
<feature type="binding site" evidence="1">
    <location>
        <position position="155"/>
    </location>
    <ligand>
        <name>ATP</name>
        <dbReference type="ChEBI" id="CHEBI:30616"/>
    </ligand>
</feature>
<dbReference type="Gene3D" id="3.30.1330.10">
    <property type="entry name" value="PurM-like, N-terminal domain"/>
    <property type="match status" value="1"/>
</dbReference>
<dbReference type="Pfam" id="PF02769">
    <property type="entry name" value="AIRS_C"/>
    <property type="match status" value="1"/>
</dbReference>
<sequence>MDDATLHEAGELEALRRFLPLLPAGDATALGPGDDAAVVAAPDGRFVVTTDTMLEGADFRLGWSRWHDLGWKAVATNLIDVAAMGARPTSLVVALAVPPSTRVAALEEFARGLADAIAAMAPGVGVVGGDLGTARHGVIAVTAFGDLEGRAPVLRSGANAGDAVWLVGALGLAATGLRHLFAAAVDEAAEPVRDAAERLRRGAHGASIDAQLAPVTPIGAGALLADLGATAMLDVSDGLALDAARVARASGVRIALEATGVALAAPGASLEAALHGGEDHALLVTIPADVAPPPELDGHPVRRIGVVEAPAADEGGTVTLDGEPLEARGWDPYRAG</sequence>
<feature type="binding site" evidence="1">
    <location>
        <position position="51"/>
    </location>
    <ligand>
        <name>Mg(2+)</name>
        <dbReference type="ChEBI" id="CHEBI:18420"/>
        <label>1</label>
    </ligand>
</feature>
<dbReference type="InterPro" id="IPR036676">
    <property type="entry name" value="PurM-like_C_sf"/>
</dbReference>
<feature type="binding site" evidence="1">
    <location>
        <position position="35"/>
    </location>
    <ligand>
        <name>Mg(2+)</name>
        <dbReference type="ChEBI" id="CHEBI:18420"/>
        <label>4</label>
    </ligand>
</feature>
<feature type="region of interest" description="Disordered" evidence="2">
    <location>
        <begin position="314"/>
        <end position="336"/>
    </location>
</feature>
<feature type="binding site" evidence="1">
    <location>
        <begin position="129"/>
        <end position="130"/>
    </location>
    <ligand>
        <name>ATP</name>
        <dbReference type="ChEBI" id="CHEBI:30616"/>
    </ligand>
</feature>
<dbReference type="CDD" id="cd02194">
    <property type="entry name" value="ThiL"/>
    <property type="match status" value="1"/>
</dbReference>
<dbReference type="SUPFAM" id="SSF56042">
    <property type="entry name" value="PurM C-terminal domain-like"/>
    <property type="match status" value="1"/>
</dbReference>
<comment type="function">
    <text evidence="1">Catalyzes the ATP-dependent phosphorylation of thiamine-monophosphate (TMP) to form thiamine-pyrophosphate (TPP), the active form of vitamin B1.</text>
</comment>
<feature type="binding site" evidence="1">
    <location>
        <position position="236"/>
    </location>
    <ligand>
        <name>ATP</name>
        <dbReference type="ChEBI" id="CHEBI:30616"/>
    </ligand>
</feature>
<comment type="pathway">
    <text evidence="1">Cofactor biosynthesis; thiamine diphosphate biosynthesis; thiamine diphosphate from thiamine phosphate: step 1/1.</text>
</comment>
<protein>
    <recommendedName>
        <fullName evidence="1">Thiamine-monophosphate kinase</fullName>
        <shortName evidence="1">TMP kinase</shortName>
        <shortName evidence="1">Thiamine-phosphate kinase</shortName>
        <ecNumber evidence="1">2.7.4.16</ecNumber>
    </recommendedName>
</protein>
<keyword evidence="1 5" id="KW-0418">Kinase</keyword>
<feature type="binding site" evidence="1">
    <location>
        <position position="50"/>
    </location>
    <ligand>
        <name>Mg(2+)</name>
        <dbReference type="ChEBI" id="CHEBI:18420"/>
        <label>1</label>
    </ligand>
</feature>
<dbReference type="InterPro" id="IPR016188">
    <property type="entry name" value="PurM-like_N"/>
</dbReference>
<dbReference type="SUPFAM" id="SSF55326">
    <property type="entry name" value="PurM N-terminal domain-like"/>
    <property type="match status" value="1"/>
</dbReference>